<dbReference type="Proteomes" id="UP000237271">
    <property type="component" value="Unassembled WGS sequence"/>
</dbReference>
<evidence type="ECO:0000313" key="2">
    <source>
        <dbReference type="EMBL" id="POM71159.1"/>
    </source>
</evidence>
<proteinExistence type="predicted"/>
<protein>
    <submittedName>
        <fullName evidence="2">Uncharacterized protein</fullName>
    </submittedName>
</protein>
<comment type="caution">
    <text evidence="2">The sequence shown here is derived from an EMBL/GenBank/DDBJ whole genome shotgun (WGS) entry which is preliminary data.</text>
</comment>
<reference evidence="2 3" key="1">
    <citation type="journal article" date="2017" name="Genome Biol. Evol.">
        <title>Phytophthora megakarya and P. palmivora, closely related causal agents of cacao black pod rot, underwent increases in genome sizes and gene numbers by different mechanisms.</title>
        <authorList>
            <person name="Ali S.S."/>
            <person name="Shao J."/>
            <person name="Lary D.J."/>
            <person name="Kronmiller B."/>
            <person name="Shen D."/>
            <person name="Strem M.D."/>
            <person name="Amoako-Attah I."/>
            <person name="Akrofi A.Y."/>
            <person name="Begoude B.A."/>
            <person name="Ten Hoopen G.M."/>
            <person name="Coulibaly K."/>
            <person name="Kebe B.I."/>
            <person name="Melnick R.L."/>
            <person name="Guiltinan M.J."/>
            <person name="Tyler B.M."/>
            <person name="Meinhardt L.W."/>
            <person name="Bailey B.A."/>
        </authorList>
    </citation>
    <scope>NUCLEOTIDE SEQUENCE [LARGE SCALE GENOMIC DNA]</scope>
    <source>
        <strain evidence="3">sbr112.9</strain>
    </source>
</reference>
<dbReference type="AlphaFoldDB" id="A0A2P4Y0A7"/>
<name>A0A2P4Y0A7_9STRA</name>
<keyword evidence="3" id="KW-1185">Reference proteome</keyword>
<feature type="chain" id="PRO_5015203236" evidence="1">
    <location>
        <begin position="27"/>
        <end position="201"/>
    </location>
</feature>
<gene>
    <name evidence="2" type="ORF">PHPALM_12304</name>
</gene>
<keyword evidence="1" id="KW-0732">Signal</keyword>
<feature type="non-terminal residue" evidence="2">
    <location>
        <position position="201"/>
    </location>
</feature>
<accession>A0A2P4Y0A7</accession>
<evidence type="ECO:0000256" key="1">
    <source>
        <dbReference type="SAM" id="SignalP"/>
    </source>
</evidence>
<dbReference type="EMBL" id="NCKW01006593">
    <property type="protein sequence ID" value="POM71159.1"/>
    <property type="molecule type" value="Genomic_DNA"/>
</dbReference>
<dbReference type="OrthoDB" id="79864at2759"/>
<evidence type="ECO:0000313" key="3">
    <source>
        <dbReference type="Proteomes" id="UP000237271"/>
    </source>
</evidence>
<feature type="signal peptide" evidence="1">
    <location>
        <begin position="1"/>
        <end position="26"/>
    </location>
</feature>
<organism evidence="2 3">
    <name type="scientific">Phytophthora palmivora</name>
    <dbReference type="NCBI Taxonomy" id="4796"/>
    <lineage>
        <taxon>Eukaryota</taxon>
        <taxon>Sar</taxon>
        <taxon>Stramenopiles</taxon>
        <taxon>Oomycota</taxon>
        <taxon>Peronosporomycetes</taxon>
        <taxon>Peronosporales</taxon>
        <taxon>Peronosporaceae</taxon>
        <taxon>Phytophthora</taxon>
    </lineage>
</organism>
<sequence length="201" mass="22254">MARRNFATEFLLRELLSALGAPVAASKTNNDTADSFSESLSEESESQAALGAANGQSRVMLVRRTNSSRQTVTLVDRQFDVEAFIPSHVSAALQQERGYKTLGRLRGSVVRVSKYHFATLTRCLTTDQQSTETSVSAPNVNRRSARVYLWVDALAIVEDNELAIQSRQDVYSYPEVAERLDSLSDAELEKQLMINQGLPPL</sequence>